<dbReference type="AlphaFoldDB" id="G0MDS0"/>
<name>G0MDS0_CAEBE</name>
<organism evidence="3">
    <name type="scientific">Caenorhabditis brenneri</name>
    <name type="common">Nematode worm</name>
    <dbReference type="NCBI Taxonomy" id="135651"/>
    <lineage>
        <taxon>Eukaryota</taxon>
        <taxon>Metazoa</taxon>
        <taxon>Ecdysozoa</taxon>
        <taxon>Nematoda</taxon>
        <taxon>Chromadorea</taxon>
        <taxon>Rhabditida</taxon>
        <taxon>Rhabditina</taxon>
        <taxon>Rhabditomorpha</taxon>
        <taxon>Rhabditoidea</taxon>
        <taxon>Rhabditidae</taxon>
        <taxon>Peloderinae</taxon>
        <taxon>Caenorhabditis</taxon>
    </lineage>
</organism>
<proteinExistence type="predicted"/>
<dbReference type="EMBL" id="GL379790">
    <property type="protein sequence ID" value="EGT49813.1"/>
    <property type="molecule type" value="Genomic_DNA"/>
</dbReference>
<feature type="region of interest" description="Disordered" evidence="1">
    <location>
        <begin position="124"/>
        <end position="151"/>
    </location>
</feature>
<evidence type="ECO:0000256" key="1">
    <source>
        <dbReference type="SAM" id="MobiDB-lite"/>
    </source>
</evidence>
<feature type="compositionally biased region" description="Gly residues" evidence="1">
    <location>
        <begin position="124"/>
        <end position="139"/>
    </location>
</feature>
<dbReference type="InParanoid" id="G0MDS0"/>
<dbReference type="HOGENOM" id="CLU_1733086_0_0_1"/>
<sequence>MSTKPVNHKDHPVNNRLVIPPPSVELVEQAAEIMEMVATLTENTCRLVPRTQKPMDINFKEKKDSIEATLKVILICLEKAETQEEIDKCEKIADRTNKVYERFEKLEKKNEEYVKWWEAKYGGGEAGKEAGGSEAGGSQPGPSKSPEVITL</sequence>
<gene>
    <name evidence="2" type="ORF">CAEBREN_12955</name>
</gene>
<reference evidence="3" key="1">
    <citation type="submission" date="2011-07" db="EMBL/GenBank/DDBJ databases">
        <authorList>
            <consortium name="Caenorhabditis brenneri Sequencing and Analysis Consortium"/>
            <person name="Wilson R.K."/>
        </authorList>
    </citation>
    <scope>NUCLEOTIDE SEQUENCE [LARGE SCALE GENOMIC DNA]</scope>
    <source>
        <strain evidence="3">PB2801</strain>
    </source>
</reference>
<protein>
    <submittedName>
        <fullName evidence="2">Uncharacterized protein</fullName>
    </submittedName>
</protein>
<dbReference type="Proteomes" id="UP000008068">
    <property type="component" value="Unassembled WGS sequence"/>
</dbReference>
<keyword evidence="3" id="KW-1185">Reference proteome</keyword>
<evidence type="ECO:0000313" key="3">
    <source>
        <dbReference type="Proteomes" id="UP000008068"/>
    </source>
</evidence>
<evidence type="ECO:0000313" key="2">
    <source>
        <dbReference type="EMBL" id="EGT49813.1"/>
    </source>
</evidence>
<accession>G0MDS0</accession>